<reference evidence="2" key="1">
    <citation type="submission" date="2021-08" db="EMBL/GenBank/DDBJ databases">
        <authorList>
            <person name="Sakaguchi M."/>
            <person name="Kikuchi T."/>
            <person name="Urbanczyk H."/>
        </authorList>
    </citation>
    <scope>NUCLEOTIDE SEQUENCE</scope>
    <source>
        <strain evidence="2">020920N</strain>
    </source>
</reference>
<dbReference type="PANTHER" id="PTHR43300:SF11">
    <property type="entry name" value="ACETYLTRANSFERASE RV3034C-RELATED"/>
    <property type="match status" value="1"/>
</dbReference>
<organism evidence="2 3">
    <name type="scientific">Grimontia kaedaensis</name>
    <dbReference type="NCBI Taxonomy" id="2872157"/>
    <lineage>
        <taxon>Bacteria</taxon>
        <taxon>Pseudomonadati</taxon>
        <taxon>Pseudomonadota</taxon>
        <taxon>Gammaproteobacteria</taxon>
        <taxon>Vibrionales</taxon>
        <taxon>Vibrionaceae</taxon>
        <taxon>Grimontia</taxon>
    </lineage>
</organism>
<dbReference type="InterPro" id="IPR050179">
    <property type="entry name" value="Trans_hexapeptide_repeat"/>
</dbReference>
<dbReference type="Pfam" id="PF00132">
    <property type="entry name" value="Hexapep"/>
    <property type="match status" value="1"/>
</dbReference>
<proteinExistence type="inferred from homology"/>
<dbReference type="CDD" id="cd03349">
    <property type="entry name" value="LbH_XAT"/>
    <property type="match status" value="1"/>
</dbReference>
<accession>A0ABY4WYJ0</accession>
<evidence type="ECO:0000313" key="3">
    <source>
        <dbReference type="Proteomes" id="UP001056255"/>
    </source>
</evidence>
<dbReference type="EMBL" id="CP082275">
    <property type="protein sequence ID" value="USH04068.1"/>
    <property type="molecule type" value="Genomic_DNA"/>
</dbReference>
<name>A0ABY4WYJ0_9GAMM</name>
<keyword evidence="3" id="KW-1185">Reference proteome</keyword>
<dbReference type="PANTHER" id="PTHR43300">
    <property type="entry name" value="ACETYLTRANSFERASE"/>
    <property type="match status" value="1"/>
</dbReference>
<dbReference type="Gene3D" id="2.160.10.10">
    <property type="entry name" value="Hexapeptide repeat proteins"/>
    <property type="match status" value="1"/>
</dbReference>
<sequence>MYSYGCFDPVRIPPHTTIGRYCSFSRTCTFLNANHPLEEVSLHPYFYNSALGYVENDRVTRTQFEIGDDVWIGHNATILASCSSIGRGAVVAAGAVVTRDVAPYAVVGGVPAKVLKYRFDEPTQEEIEASKWWMKDKYQNIEEFLEKR</sequence>
<evidence type="ECO:0000313" key="2">
    <source>
        <dbReference type="EMBL" id="USH04068.1"/>
    </source>
</evidence>
<dbReference type="SUPFAM" id="SSF51161">
    <property type="entry name" value="Trimeric LpxA-like enzymes"/>
    <property type="match status" value="1"/>
</dbReference>
<evidence type="ECO:0000256" key="1">
    <source>
        <dbReference type="ARBA" id="ARBA00007274"/>
    </source>
</evidence>
<dbReference type="InterPro" id="IPR011004">
    <property type="entry name" value="Trimer_LpxA-like_sf"/>
</dbReference>
<dbReference type="InterPro" id="IPR001451">
    <property type="entry name" value="Hexapep"/>
</dbReference>
<gene>
    <name evidence="2" type="ORF">K6Q96_04540</name>
</gene>
<protein>
    <submittedName>
        <fullName evidence="2">CatB-related O-acetyltransferase</fullName>
    </submittedName>
</protein>
<dbReference type="Proteomes" id="UP001056255">
    <property type="component" value="Chromosome I"/>
</dbReference>
<comment type="similarity">
    <text evidence="1">Belongs to the transferase hexapeptide repeat family.</text>
</comment>